<dbReference type="PANTHER" id="PTHR40516">
    <property type="entry name" value="ANTITOXIN CHPS-RELATED"/>
    <property type="match status" value="1"/>
</dbReference>
<keyword evidence="3" id="KW-1185">Reference proteome</keyword>
<reference evidence="2 3" key="1">
    <citation type="submission" date="2019-04" db="EMBL/GenBank/DDBJ databases">
        <title>Cohnella sp. nov., isolated from soil.</title>
        <authorList>
            <person name="Kim W."/>
        </authorList>
    </citation>
    <scope>NUCLEOTIDE SEQUENCE [LARGE SCALE GENOMIC DNA]</scope>
    <source>
        <strain evidence="2 3">CAU 1483</strain>
    </source>
</reference>
<evidence type="ECO:0000313" key="3">
    <source>
        <dbReference type="Proteomes" id="UP000309673"/>
    </source>
</evidence>
<dbReference type="Proteomes" id="UP000309673">
    <property type="component" value="Unassembled WGS sequence"/>
</dbReference>
<sequence length="111" mass="12669">MYIHIRKAVVYLPQEKEKGLVFITTATVRKWGNSLAIRIPHEVVERVKFDDGVQVEMLVTENKEVILRPAVPAVDDQDALRKHFLALRAQCKPGMVAHEEVFAEPMGDENF</sequence>
<feature type="domain" description="SpoVT-AbrB" evidence="1">
    <location>
        <begin position="29"/>
        <end position="75"/>
    </location>
</feature>
<dbReference type="EMBL" id="SUPK01000003">
    <property type="protein sequence ID" value="TJY42746.1"/>
    <property type="molecule type" value="Genomic_DNA"/>
</dbReference>
<dbReference type="GO" id="GO:0097351">
    <property type="term" value="F:toxin sequestering activity"/>
    <property type="evidence" value="ECO:0007669"/>
    <property type="project" value="InterPro"/>
</dbReference>
<comment type="caution">
    <text evidence="2">The sequence shown here is derived from an EMBL/GenBank/DDBJ whole genome shotgun (WGS) entry which is preliminary data.</text>
</comment>
<dbReference type="Pfam" id="PF04014">
    <property type="entry name" value="MazE_antitoxin"/>
    <property type="match status" value="1"/>
</dbReference>
<protein>
    <submittedName>
        <fullName evidence="2">AbrB/MazE/SpoVT family DNA-binding domain-containing protein</fullName>
    </submittedName>
</protein>
<dbReference type="SUPFAM" id="SSF89447">
    <property type="entry name" value="AbrB/MazE/MraZ-like"/>
    <property type="match status" value="1"/>
</dbReference>
<dbReference type="InterPro" id="IPR007159">
    <property type="entry name" value="SpoVT-AbrB_dom"/>
</dbReference>
<dbReference type="InterPro" id="IPR037914">
    <property type="entry name" value="SpoVT-AbrB_sf"/>
</dbReference>
<keyword evidence="2" id="KW-0238">DNA-binding</keyword>
<proteinExistence type="predicted"/>
<dbReference type="AlphaFoldDB" id="A0A4U0FCW7"/>
<name>A0A4U0FCW7_9BACL</name>
<accession>A0A4U0FCW7</accession>
<evidence type="ECO:0000259" key="1">
    <source>
        <dbReference type="SMART" id="SM00966"/>
    </source>
</evidence>
<dbReference type="InterPro" id="IPR039052">
    <property type="entry name" value="Antitox_PemI-like"/>
</dbReference>
<dbReference type="Gene3D" id="2.10.260.10">
    <property type="match status" value="1"/>
</dbReference>
<dbReference type="GO" id="GO:0003677">
    <property type="term" value="F:DNA binding"/>
    <property type="evidence" value="ECO:0007669"/>
    <property type="project" value="UniProtKB-KW"/>
</dbReference>
<dbReference type="PANTHER" id="PTHR40516:SF1">
    <property type="entry name" value="ANTITOXIN CHPS-RELATED"/>
    <property type="match status" value="1"/>
</dbReference>
<dbReference type="OrthoDB" id="9795766at2"/>
<organism evidence="2 3">
    <name type="scientific">Cohnella pontilimi</name>
    <dbReference type="NCBI Taxonomy" id="2564100"/>
    <lineage>
        <taxon>Bacteria</taxon>
        <taxon>Bacillati</taxon>
        <taxon>Bacillota</taxon>
        <taxon>Bacilli</taxon>
        <taxon>Bacillales</taxon>
        <taxon>Paenibacillaceae</taxon>
        <taxon>Cohnella</taxon>
    </lineage>
</organism>
<evidence type="ECO:0000313" key="2">
    <source>
        <dbReference type="EMBL" id="TJY42746.1"/>
    </source>
</evidence>
<dbReference type="SMART" id="SM00966">
    <property type="entry name" value="SpoVT_AbrB"/>
    <property type="match status" value="1"/>
</dbReference>
<gene>
    <name evidence="2" type="ORF">E5161_07850</name>
</gene>